<dbReference type="PANTHER" id="PTHR46571">
    <property type="entry name" value="SORTING NEXIN-8"/>
    <property type="match status" value="1"/>
</dbReference>
<dbReference type="EMBL" id="AJWJ01000363">
    <property type="protein sequence ID" value="KAF2071558.1"/>
    <property type="molecule type" value="Genomic_DNA"/>
</dbReference>
<dbReference type="Proteomes" id="UP000695562">
    <property type="component" value="Unassembled WGS sequence"/>
</dbReference>
<dbReference type="SUPFAM" id="SSF64268">
    <property type="entry name" value="PX domain"/>
    <property type="match status" value="1"/>
</dbReference>
<dbReference type="AlphaFoldDB" id="A0A8J4PQ50"/>
<proteinExistence type="predicted"/>
<protein>
    <recommendedName>
        <fullName evidence="3">PX domain-containing protein</fullName>
    </recommendedName>
</protein>
<evidence type="ECO:0000259" key="3">
    <source>
        <dbReference type="PROSITE" id="PS50195"/>
    </source>
</evidence>
<feature type="compositionally biased region" description="Low complexity" evidence="2">
    <location>
        <begin position="239"/>
        <end position="260"/>
    </location>
</feature>
<keyword evidence="5" id="KW-1185">Reference proteome</keyword>
<dbReference type="SMART" id="SM00312">
    <property type="entry name" value="PX"/>
    <property type="match status" value="1"/>
</dbReference>
<dbReference type="GO" id="GO:0031901">
    <property type="term" value="C:early endosome membrane"/>
    <property type="evidence" value="ECO:0007669"/>
    <property type="project" value="TreeGrafter"/>
</dbReference>
<dbReference type="PANTHER" id="PTHR46571:SF1">
    <property type="entry name" value="SORTING NEXIN-8"/>
    <property type="match status" value="1"/>
</dbReference>
<dbReference type="OrthoDB" id="10254720at2759"/>
<dbReference type="Pfam" id="PF00787">
    <property type="entry name" value="PX"/>
    <property type="match status" value="1"/>
</dbReference>
<dbReference type="InterPro" id="IPR001683">
    <property type="entry name" value="PX_dom"/>
</dbReference>
<comment type="caution">
    <text evidence="4">The sequence shown here is derived from an EMBL/GenBank/DDBJ whole genome shotgun (WGS) entry which is preliminary data.</text>
</comment>
<dbReference type="PROSITE" id="PS50195">
    <property type="entry name" value="PX"/>
    <property type="match status" value="1"/>
</dbReference>
<dbReference type="Gene3D" id="3.30.1520.10">
    <property type="entry name" value="Phox-like domain"/>
    <property type="match status" value="1"/>
</dbReference>
<comment type="subcellular location">
    <subcellularLocation>
        <location evidence="1">Membrane</location>
        <topology evidence="1">Peripheral membrane protein</topology>
        <orientation evidence="1">Cytoplasmic side</orientation>
    </subcellularLocation>
</comment>
<dbReference type="GO" id="GO:0034498">
    <property type="term" value="P:early endosome to Golgi transport"/>
    <property type="evidence" value="ECO:0007669"/>
    <property type="project" value="TreeGrafter"/>
</dbReference>
<gene>
    <name evidence="4" type="ORF">CYY_007130</name>
</gene>
<evidence type="ECO:0000256" key="2">
    <source>
        <dbReference type="SAM" id="MobiDB-lite"/>
    </source>
</evidence>
<dbReference type="CDD" id="cd06093">
    <property type="entry name" value="PX_domain"/>
    <property type="match status" value="1"/>
</dbReference>
<accession>A0A8J4PQ50</accession>
<reference evidence="4" key="1">
    <citation type="submission" date="2020-01" db="EMBL/GenBank/DDBJ databases">
        <title>Development of genomics and gene disruption for Polysphondylium violaceum indicates a role for the polyketide synthase stlB in stalk morphogenesis.</title>
        <authorList>
            <person name="Narita B."/>
            <person name="Kawabe Y."/>
            <person name="Kin K."/>
            <person name="Saito T."/>
            <person name="Gibbs R."/>
            <person name="Kuspa A."/>
            <person name="Muzny D."/>
            <person name="Queller D."/>
            <person name="Richards S."/>
            <person name="Strassman J."/>
            <person name="Sucgang R."/>
            <person name="Worley K."/>
            <person name="Schaap P."/>
        </authorList>
    </citation>
    <scope>NUCLEOTIDE SEQUENCE</scope>
    <source>
        <strain evidence="4">QSvi11</strain>
    </source>
</reference>
<dbReference type="GO" id="GO:0005829">
    <property type="term" value="C:cytosol"/>
    <property type="evidence" value="ECO:0007669"/>
    <property type="project" value="GOC"/>
</dbReference>
<feature type="domain" description="PX" evidence="3">
    <location>
        <begin position="6"/>
        <end position="118"/>
    </location>
</feature>
<evidence type="ECO:0000313" key="4">
    <source>
        <dbReference type="EMBL" id="KAF2071558.1"/>
    </source>
</evidence>
<dbReference type="InterPro" id="IPR036871">
    <property type="entry name" value="PX_dom_sf"/>
</dbReference>
<dbReference type="GO" id="GO:0035091">
    <property type="term" value="F:phosphatidylinositol binding"/>
    <property type="evidence" value="ECO:0007669"/>
    <property type="project" value="InterPro"/>
</dbReference>
<dbReference type="GO" id="GO:0006886">
    <property type="term" value="P:intracellular protein transport"/>
    <property type="evidence" value="ECO:0007669"/>
    <property type="project" value="TreeGrafter"/>
</dbReference>
<dbReference type="InterPro" id="IPR028662">
    <property type="entry name" value="SNX8/Mvp1"/>
</dbReference>
<name>A0A8J4PQ50_9MYCE</name>
<feature type="region of interest" description="Disordered" evidence="2">
    <location>
        <begin position="234"/>
        <end position="264"/>
    </location>
</feature>
<sequence>MDAAGEIRSALILKAENRDHSGKKYTEYIIDVVTSSGYDYTIARRFSEFHSLYELLFHNFQIQFTFPPKKLNKLNGNLIEMRKKELENFLKFVINHPTSAIRKSNDLVRFLDQNNASFSNKLVKQRITFEDLSNKKKGLTMEITIVEGKDIKLSGKSMWDIVPFCIYEYGKEPDLKTIKSQNMTSIIVNPYPQWAFKGRISIDKKTISDKKIYFKVYNSLKVEQSLLLTETNSESIDKNTNNSSSSINSGSSSNHNSSNSIKPIPDNIQSSELIGTCSIDMSNSNISNQSPSFFTLKLSPEGSGEILVSLILIK</sequence>
<evidence type="ECO:0000313" key="5">
    <source>
        <dbReference type="Proteomes" id="UP000695562"/>
    </source>
</evidence>
<evidence type="ECO:0000256" key="1">
    <source>
        <dbReference type="ARBA" id="ARBA00004287"/>
    </source>
</evidence>
<organism evidence="4 5">
    <name type="scientific">Polysphondylium violaceum</name>
    <dbReference type="NCBI Taxonomy" id="133409"/>
    <lineage>
        <taxon>Eukaryota</taxon>
        <taxon>Amoebozoa</taxon>
        <taxon>Evosea</taxon>
        <taxon>Eumycetozoa</taxon>
        <taxon>Dictyostelia</taxon>
        <taxon>Dictyosteliales</taxon>
        <taxon>Dictyosteliaceae</taxon>
        <taxon>Polysphondylium</taxon>
    </lineage>
</organism>